<dbReference type="SUPFAM" id="SSF82607">
    <property type="entry name" value="YbaB-like"/>
    <property type="match status" value="1"/>
</dbReference>
<evidence type="ECO:0000313" key="3">
    <source>
        <dbReference type="EMBL" id="GAH15087.1"/>
    </source>
</evidence>
<dbReference type="Pfam" id="PF02575">
    <property type="entry name" value="YbaB_DNA_bd"/>
    <property type="match status" value="1"/>
</dbReference>
<reference evidence="3" key="1">
    <citation type="journal article" date="2014" name="Front. Microbiol.">
        <title>High frequency of phylogenetically diverse reductive dehalogenase-homologous genes in deep subseafloor sedimentary metagenomes.</title>
        <authorList>
            <person name="Kawai M."/>
            <person name="Futagami T."/>
            <person name="Toyoda A."/>
            <person name="Takaki Y."/>
            <person name="Nishi S."/>
            <person name="Hori S."/>
            <person name="Arai W."/>
            <person name="Tsubouchi T."/>
            <person name="Morono Y."/>
            <person name="Uchiyama I."/>
            <person name="Ito T."/>
            <person name="Fujiyama A."/>
            <person name="Inagaki F."/>
            <person name="Takami H."/>
        </authorList>
    </citation>
    <scope>NUCLEOTIDE SEQUENCE</scope>
    <source>
        <strain evidence="3">Expedition CK06-06</strain>
    </source>
</reference>
<dbReference type="PANTHER" id="PTHR33449">
    <property type="entry name" value="NUCLEOID-ASSOCIATED PROTEIN YBAB"/>
    <property type="match status" value="1"/>
</dbReference>
<sequence length="98" mass="10765">QEFQKKMKKMQDELKGKIVEATSGGGMVTVTANGRQEILSIKIEPEVVNPEDVEMLEDLILAAVNEAKRKSEELAQEEMKKITGGLNIPGLGDINIPM</sequence>
<keyword evidence="2" id="KW-0175">Coiled coil</keyword>
<gene>
    <name evidence="3" type="ORF">S01H4_60264</name>
</gene>
<keyword evidence="1" id="KW-0238">DNA-binding</keyword>
<dbReference type="AlphaFoldDB" id="X1D4G0"/>
<dbReference type="Gene3D" id="3.30.1310.10">
    <property type="entry name" value="Nucleoid-associated protein YbaB-like domain"/>
    <property type="match status" value="1"/>
</dbReference>
<organism evidence="3">
    <name type="scientific">marine sediment metagenome</name>
    <dbReference type="NCBI Taxonomy" id="412755"/>
    <lineage>
        <taxon>unclassified sequences</taxon>
        <taxon>metagenomes</taxon>
        <taxon>ecological metagenomes</taxon>
    </lineage>
</organism>
<dbReference type="HAMAP" id="MF_00274">
    <property type="entry name" value="DNA_YbaB_EbfC"/>
    <property type="match status" value="1"/>
</dbReference>
<dbReference type="PIRSF" id="PIRSF004555">
    <property type="entry name" value="UCP004555"/>
    <property type="match status" value="1"/>
</dbReference>
<evidence type="ECO:0000256" key="2">
    <source>
        <dbReference type="SAM" id="Coils"/>
    </source>
</evidence>
<feature type="coiled-coil region" evidence="2">
    <location>
        <begin position="53"/>
        <end position="80"/>
    </location>
</feature>
<dbReference type="PANTHER" id="PTHR33449:SF1">
    <property type="entry name" value="NUCLEOID-ASSOCIATED PROTEIN YBAB"/>
    <property type="match status" value="1"/>
</dbReference>
<accession>X1D4G0</accession>
<name>X1D4G0_9ZZZZ</name>
<protein>
    <recommendedName>
        <fullName evidence="4">Nucleoid-associated protein</fullName>
    </recommendedName>
</protein>
<dbReference type="EMBL" id="BART01035501">
    <property type="protein sequence ID" value="GAH15087.1"/>
    <property type="molecule type" value="Genomic_DNA"/>
</dbReference>
<dbReference type="GO" id="GO:0005829">
    <property type="term" value="C:cytosol"/>
    <property type="evidence" value="ECO:0007669"/>
    <property type="project" value="TreeGrafter"/>
</dbReference>
<evidence type="ECO:0008006" key="4">
    <source>
        <dbReference type="Google" id="ProtNLM"/>
    </source>
</evidence>
<proteinExistence type="inferred from homology"/>
<feature type="non-terminal residue" evidence="3">
    <location>
        <position position="1"/>
    </location>
</feature>
<comment type="caution">
    <text evidence="3">The sequence shown here is derived from an EMBL/GenBank/DDBJ whole genome shotgun (WGS) entry which is preliminary data.</text>
</comment>
<dbReference type="NCBIfam" id="TIGR00103">
    <property type="entry name" value="DNA_YbaB_EbfC"/>
    <property type="match status" value="1"/>
</dbReference>
<dbReference type="InterPro" id="IPR036894">
    <property type="entry name" value="YbaB-like_sf"/>
</dbReference>
<dbReference type="InterPro" id="IPR004401">
    <property type="entry name" value="YbaB/EbfC"/>
</dbReference>
<dbReference type="GO" id="GO:0003677">
    <property type="term" value="F:DNA binding"/>
    <property type="evidence" value="ECO:0007669"/>
    <property type="project" value="UniProtKB-KW"/>
</dbReference>
<evidence type="ECO:0000256" key="1">
    <source>
        <dbReference type="ARBA" id="ARBA00023125"/>
    </source>
</evidence>